<dbReference type="InterPro" id="IPR000600">
    <property type="entry name" value="ROK"/>
</dbReference>
<comment type="caution">
    <text evidence="2">The sequence shown here is derived from an EMBL/GenBank/DDBJ whole genome shotgun (WGS) entry which is preliminary data.</text>
</comment>
<dbReference type="SUPFAM" id="SSF53067">
    <property type="entry name" value="Actin-like ATPase domain"/>
    <property type="match status" value="1"/>
</dbReference>
<dbReference type="Proteomes" id="UP000233440">
    <property type="component" value="Unassembled WGS sequence"/>
</dbReference>
<dbReference type="InterPro" id="IPR043129">
    <property type="entry name" value="ATPase_NBD"/>
</dbReference>
<gene>
    <name evidence="2" type="ORF">CWO92_18045</name>
</gene>
<dbReference type="AlphaFoldDB" id="A0A2N3LGD2"/>
<organism evidence="2 3">
    <name type="scientific">Heyndrickxia camelliae</name>
    <dbReference type="NCBI Taxonomy" id="1707093"/>
    <lineage>
        <taxon>Bacteria</taxon>
        <taxon>Bacillati</taxon>
        <taxon>Bacillota</taxon>
        <taxon>Bacilli</taxon>
        <taxon>Bacillales</taxon>
        <taxon>Bacillaceae</taxon>
        <taxon>Heyndrickxia</taxon>
    </lineage>
</organism>
<dbReference type="PANTHER" id="PTHR18964">
    <property type="entry name" value="ROK (REPRESSOR, ORF, KINASE) FAMILY"/>
    <property type="match status" value="1"/>
</dbReference>
<reference evidence="2 3" key="1">
    <citation type="submission" date="2017-11" db="EMBL/GenBank/DDBJ databases">
        <title>Bacillus camelliae sp. nov., isolated from pu'er tea.</title>
        <authorList>
            <person name="Niu L."/>
        </authorList>
    </citation>
    <scope>NUCLEOTIDE SEQUENCE [LARGE SCALE GENOMIC DNA]</scope>
    <source>
        <strain evidence="2 3">7578-1</strain>
    </source>
</reference>
<evidence type="ECO:0000256" key="1">
    <source>
        <dbReference type="ARBA" id="ARBA00006479"/>
    </source>
</evidence>
<dbReference type="Pfam" id="PF00480">
    <property type="entry name" value="ROK"/>
    <property type="match status" value="1"/>
</dbReference>
<proteinExistence type="inferred from homology"/>
<sequence length="298" mass="32858">MALLALDIGGTSIKYGVWENEKISNKGSLKTPKTWTEMKVQLKDLKKRAEEQIPLEGVAISSPGAVNQDKGIIEGASAIPYIHHFPIFAELTELFQCPVSIENDANCAGLAEVWKGAAKGLKNVLFVVVGSGIGGAVIMDGKVWHGKHLFGGEFGFMLLTDNNTFSDLGTAVNMARRTAKRKNIPEDELSGKDVFDMAEQGDPIALEEVETFYHYLAQGIYNLQYSFDPEKIIIGGGVSSKEDLIPQLNKRLEKIIKQVKIASFMPEITLCKFKNDANLIGAVYNYKQKWCQAPQMDN</sequence>
<dbReference type="PANTHER" id="PTHR18964:SF170">
    <property type="entry name" value="SUGAR KINASE"/>
    <property type="match status" value="1"/>
</dbReference>
<comment type="similarity">
    <text evidence="1">Belongs to the ROK (NagC/XylR) family.</text>
</comment>
<dbReference type="OrthoDB" id="9795247at2"/>
<name>A0A2N3LGD2_9BACI</name>
<protein>
    <submittedName>
        <fullName evidence="2">ROK family protein</fullName>
    </submittedName>
</protein>
<dbReference type="EMBL" id="PIQO01000016">
    <property type="protein sequence ID" value="PKR83688.1"/>
    <property type="molecule type" value="Genomic_DNA"/>
</dbReference>
<evidence type="ECO:0000313" key="3">
    <source>
        <dbReference type="Proteomes" id="UP000233440"/>
    </source>
</evidence>
<dbReference type="CDD" id="cd24152">
    <property type="entry name" value="ASKHA_NBD_ROK-like"/>
    <property type="match status" value="1"/>
</dbReference>
<evidence type="ECO:0000313" key="2">
    <source>
        <dbReference type="EMBL" id="PKR83688.1"/>
    </source>
</evidence>
<accession>A0A2N3LGD2</accession>
<keyword evidence="3" id="KW-1185">Reference proteome</keyword>
<dbReference type="Gene3D" id="3.30.420.40">
    <property type="match status" value="2"/>
</dbReference>
<dbReference type="RefSeq" id="WP_101355608.1">
    <property type="nucleotide sequence ID" value="NZ_PIQO01000016.1"/>
</dbReference>